<dbReference type="PANTHER" id="PTHR30600:SF13">
    <property type="entry name" value="METHYLAMINE UTILIZATION PROTEIN"/>
    <property type="match status" value="1"/>
</dbReference>
<feature type="domain" description="Cytochrome c" evidence="6">
    <location>
        <begin position="356"/>
        <end position="463"/>
    </location>
</feature>
<keyword evidence="5" id="KW-0732">Signal</keyword>
<dbReference type="SUPFAM" id="SSF46626">
    <property type="entry name" value="Cytochrome c"/>
    <property type="match status" value="1"/>
</dbReference>
<reference evidence="7 8" key="1">
    <citation type="submission" date="2019-12" db="EMBL/GenBank/DDBJ databases">
        <title>Complete genome sequence of Pseudomonas stutzeri.</title>
        <authorList>
            <person name="Lim S.R."/>
            <person name="Kim J.H."/>
        </authorList>
    </citation>
    <scope>NUCLEOTIDE SEQUENCE [LARGE SCALE GENOMIC DNA]</scope>
    <source>
        <strain evidence="7 8">PM101005</strain>
    </source>
</reference>
<feature type="signal peptide" evidence="5">
    <location>
        <begin position="1"/>
        <end position="25"/>
    </location>
</feature>
<dbReference type="InterPro" id="IPR009056">
    <property type="entry name" value="Cyt_c-like_dom"/>
</dbReference>
<keyword evidence="2 4" id="KW-0479">Metal-binding</keyword>
<dbReference type="GO" id="GO:0009055">
    <property type="term" value="F:electron transfer activity"/>
    <property type="evidence" value="ECO:0007669"/>
    <property type="project" value="InterPro"/>
</dbReference>
<protein>
    <submittedName>
        <fullName evidence="7">Cytochrome B6</fullName>
    </submittedName>
</protein>
<dbReference type="OrthoDB" id="9805202at2"/>
<dbReference type="PROSITE" id="PS51007">
    <property type="entry name" value="CYTC"/>
    <property type="match status" value="1"/>
</dbReference>
<evidence type="ECO:0000256" key="5">
    <source>
        <dbReference type="SAM" id="SignalP"/>
    </source>
</evidence>
<dbReference type="GO" id="GO:0046872">
    <property type="term" value="F:metal ion binding"/>
    <property type="evidence" value="ECO:0007669"/>
    <property type="project" value="UniProtKB-KW"/>
</dbReference>
<gene>
    <name evidence="7" type="ORF">GQA94_09295</name>
</gene>
<dbReference type="Gene3D" id="1.10.760.10">
    <property type="entry name" value="Cytochrome c-like domain"/>
    <property type="match status" value="1"/>
</dbReference>
<evidence type="ECO:0000313" key="7">
    <source>
        <dbReference type="EMBL" id="QGZ32648.1"/>
    </source>
</evidence>
<dbReference type="GO" id="GO:0020037">
    <property type="term" value="F:heme binding"/>
    <property type="evidence" value="ECO:0007669"/>
    <property type="project" value="InterPro"/>
</dbReference>
<evidence type="ECO:0000256" key="1">
    <source>
        <dbReference type="ARBA" id="ARBA00022617"/>
    </source>
</evidence>
<keyword evidence="1 4" id="KW-0349">Heme</keyword>
<name>A0A6I6LQ43_STUST</name>
<evidence type="ECO:0000259" key="6">
    <source>
        <dbReference type="PROSITE" id="PS51007"/>
    </source>
</evidence>
<proteinExistence type="predicted"/>
<dbReference type="GO" id="GO:0004130">
    <property type="term" value="F:cytochrome-c peroxidase activity"/>
    <property type="evidence" value="ECO:0007669"/>
    <property type="project" value="TreeGrafter"/>
</dbReference>
<evidence type="ECO:0000256" key="3">
    <source>
        <dbReference type="ARBA" id="ARBA00023004"/>
    </source>
</evidence>
<evidence type="ECO:0000256" key="2">
    <source>
        <dbReference type="ARBA" id="ARBA00022723"/>
    </source>
</evidence>
<accession>A0A6I6LQ43</accession>
<dbReference type="InterPro" id="IPR036909">
    <property type="entry name" value="Cyt_c-like_dom_sf"/>
</dbReference>
<dbReference type="RefSeq" id="WP_158190069.1">
    <property type="nucleotide sequence ID" value="NZ_CP046902.1"/>
</dbReference>
<organism evidence="7 8">
    <name type="scientific">Stutzerimonas stutzeri</name>
    <name type="common">Pseudomonas stutzeri</name>
    <dbReference type="NCBI Taxonomy" id="316"/>
    <lineage>
        <taxon>Bacteria</taxon>
        <taxon>Pseudomonadati</taxon>
        <taxon>Pseudomonadota</taxon>
        <taxon>Gammaproteobacteria</taxon>
        <taxon>Pseudomonadales</taxon>
        <taxon>Pseudomonadaceae</taxon>
        <taxon>Stutzerimonas</taxon>
    </lineage>
</organism>
<keyword evidence="3 4" id="KW-0408">Iron</keyword>
<evidence type="ECO:0000313" key="8">
    <source>
        <dbReference type="Proteomes" id="UP000438983"/>
    </source>
</evidence>
<dbReference type="AlphaFoldDB" id="A0A6I6LQ43"/>
<dbReference type="EMBL" id="CP046902">
    <property type="protein sequence ID" value="QGZ32648.1"/>
    <property type="molecule type" value="Genomic_DNA"/>
</dbReference>
<sequence length="463" mass="51868">MNAALTRSCLAVALGTVTLATSLKAAEADKPTSYSPVVITETVDAIMQRMSADKPGIIEKHMALLRERYDLSDKPAEGVTMARGKPIQTGVRVKLAEGSWDELAQLSPEQIRQQKRFPAGFMPLPHPNHPEGGMVFPQFHIDEVNRIEGRDLTRFDLDFDLPDHLLPEFPAPIYLTTRPDLGDVSQGKLVNIRNYFELFNGILNPKQLEGLRLLVTTFPQQQFNATDDRRSEHPHTGVACLDCHANGHTNAATHLAGDVRPQKFRHRIDTPTLRGVNVQQIFGSQRALKTVEDFTEFEQRAAYFDGDIVMAAKKGVNVLERGSQVHFMGEFQALLDFPPAPKLNVEGRLDRARASEQELRGEAIFHGKGACAGCHVPPYYTDHLMHNLQTERFYEPQEYNGVMAVGDGPIKTFPLRGIKDSPPYLHDGRLLTLEDTVEFFNLVLQRGLTQEEKTDLVAFLRTL</sequence>
<dbReference type="PANTHER" id="PTHR30600">
    <property type="entry name" value="CYTOCHROME C PEROXIDASE-RELATED"/>
    <property type="match status" value="1"/>
</dbReference>
<evidence type="ECO:0000256" key="4">
    <source>
        <dbReference type="PROSITE-ProRule" id="PRU00433"/>
    </source>
</evidence>
<dbReference type="Proteomes" id="UP000438983">
    <property type="component" value="Chromosome"/>
</dbReference>
<dbReference type="InterPro" id="IPR051395">
    <property type="entry name" value="Cytochrome_c_Peroxidase/MauG"/>
</dbReference>
<feature type="chain" id="PRO_5026089699" evidence="5">
    <location>
        <begin position="26"/>
        <end position="463"/>
    </location>
</feature>